<organism evidence="1 2">
    <name type="scientific">Bonamia ostreae</name>
    <dbReference type="NCBI Taxonomy" id="126728"/>
    <lineage>
        <taxon>Eukaryota</taxon>
        <taxon>Sar</taxon>
        <taxon>Rhizaria</taxon>
        <taxon>Endomyxa</taxon>
        <taxon>Ascetosporea</taxon>
        <taxon>Haplosporida</taxon>
        <taxon>Bonamia</taxon>
    </lineage>
</organism>
<keyword evidence="2" id="KW-1185">Reference proteome</keyword>
<proteinExistence type="predicted"/>
<accession>A0ABV2AT21</accession>
<reference evidence="1 2" key="1">
    <citation type="journal article" date="2024" name="BMC Biol.">
        <title>Comparative genomics of Ascetosporea gives new insight into the evolutionary basis for animal parasitism in Rhizaria.</title>
        <authorList>
            <person name="Hiltunen Thoren M."/>
            <person name="Onut-Brannstrom I."/>
            <person name="Alfjorden A."/>
            <person name="Peckova H."/>
            <person name="Swords F."/>
            <person name="Hooper C."/>
            <person name="Holzer A.S."/>
            <person name="Bass D."/>
            <person name="Burki F."/>
        </authorList>
    </citation>
    <scope>NUCLEOTIDE SEQUENCE [LARGE SCALE GENOMIC DNA]</scope>
    <source>
        <strain evidence="1">20-A016</strain>
    </source>
</reference>
<comment type="caution">
    <text evidence="1">The sequence shown here is derived from an EMBL/GenBank/DDBJ whole genome shotgun (WGS) entry which is preliminary data.</text>
</comment>
<evidence type="ECO:0000313" key="2">
    <source>
        <dbReference type="Proteomes" id="UP001439008"/>
    </source>
</evidence>
<sequence>MGYGSESVKQLIEIFSKNSKTEISQNFKNSETDFSEILNSSKNNFQNLQQNRSKNFSKKANLILKFCLNFATN</sequence>
<dbReference type="Proteomes" id="UP001439008">
    <property type="component" value="Unassembled WGS sequence"/>
</dbReference>
<dbReference type="EMBL" id="JBDODL010003806">
    <property type="protein sequence ID" value="MES1922816.1"/>
    <property type="molecule type" value="Genomic_DNA"/>
</dbReference>
<evidence type="ECO:0000313" key="1">
    <source>
        <dbReference type="EMBL" id="MES1922816.1"/>
    </source>
</evidence>
<gene>
    <name evidence="1" type="primary">NAT10_2</name>
    <name evidence="1" type="ORF">MHBO_004341</name>
</gene>
<name>A0ABV2AT21_9EUKA</name>
<protein>
    <submittedName>
        <fullName evidence="1">N-acetyltransferase 10, variant 2</fullName>
    </submittedName>
</protein>